<dbReference type="InterPro" id="IPR011864">
    <property type="entry name" value="Phosphate_PstC"/>
</dbReference>
<keyword evidence="8 9" id="KW-0472">Membrane</keyword>
<dbReference type="AlphaFoldDB" id="A0A0K1QHB0"/>
<keyword evidence="3 9" id="KW-0813">Transport</keyword>
<dbReference type="InterPro" id="IPR035906">
    <property type="entry name" value="MetI-like_sf"/>
</dbReference>
<feature type="transmembrane region" description="Helical" evidence="9">
    <location>
        <begin position="101"/>
        <end position="120"/>
    </location>
</feature>
<dbReference type="GO" id="GO:0005886">
    <property type="term" value="C:plasma membrane"/>
    <property type="evidence" value="ECO:0007669"/>
    <property type="project" value="UniProtKB-SubCell"/>
</dbReference>
<accession>A0A0K1QHB0</accession>
<dbReference type="EMBL" id="CP012333">
    <property type="protein sequence ID" value="AKV04825.1"/>
    <property type="molecule type" value="Genomic_DNA"/>
</dbReference>
<dbReference type="CDD" id="cd06261">
    <property type="entry name" value="TM_PBP2"/>
    <property type="match status" value="1"/>
</dbReference>
<protein>
    <recommendedName>
        <fullName evidence="10">Phosphate transport system permease protein</fullName>
    </recommendedName>
</protein>
<feature type="transmembrane region" description="Helical" evidence="9">
    <location>
        <begin position="257"/>
        <end position="279"/>
    </location>
</feature>
<evidence type="ECO:0000256" key="7">
    <source>
        <dbReference type="ARBA" id="ARBA00022989"/>
    </source>
</evidence>
<evidence type="ECO:0000256" key="1">
    <source>
        <dbReference type="ARBA" id="ARBA00004651"/>
    </source>
</evidence>
<dbReference type="KEGG" id="llu:AKJ09_11488"/>
<dbReference type="Gene3D" id="1.10.3720.10">
    <property type="entry name" value="MetI-like"/>
    <property type="match status" value="1"/>
</dbReference>
<keyword evidence="13" id="KW-1185">Reference proteome</keyword>
<organism evidence="12 13">
    <name type="scientific">Labilithrix luteola</name>
    <dbReference type="NCBI Taxonomy" id="1391654"/>
    <lineage>
        <taxon>Bacteria</taxon>
        <taxon>Pseudomonadati</taxon>
        <taxon>Myxococcota</taxon>
        <taxon>Polyangia</taxon>
        <taxon>Polyangiales</taxon>
        <taxon>Labilitrichaceae</taxon>
        <taxon>Labilithrix</taxon>
    </lineage>
</organism>
<dbReference type="InterPro" id="IPR000515">
    <property type="entry name" value="MetI-like"/>
</dbReference>
<dbReference type="PANTHER" id="PTHR30425">
    <property type="entry name" value="PHOSPHATE TRANSPORT SYSTEM PERMEASE PROTEIN PST"/>
    <property type="match status" value="1"/>
</dbReference>
<evidence type="ECO:0000256" key="8">
    <source>
        <dbReference type="ARBA" id="ARBA00023136"/>
    </source>
</evidence>
<gene>
    <name evidence="12" type="ORF">AKJ09_11488</name>
</gene>
<comment type="caution">
    <text evidence="10">Lacks conserved residue(s) required for the propagation of feature annotation.</text>
</comment>
<comment type="subcellular location">
    <subcellularLocation>
        <location evidence="1 9">Cell membrane</location>
        <topology evidence="1 9">Multi-pass membrane protein</topology>
    </subcellularLocation>
</comment>
<dbReference type="GO" id="GO:0006817">
    <property type="term" value="P:phosphate ion transport"/>
    <property type="evidence" value="ECO:0007669"/>
    <property type="project" value="UniProtKB-KW"/>
</dbReference>
<comment type="similarity">
    <text evidence="2 10">Belongs to the binding-protein-dependent transport system permease family. CysTW subfamily.</text>
</comment>
<evidence type="ECO:0000313" key="13">
    <source>
        <dbReference type="Proteomes" id="UP000064967"/>
    </source>
</evidence>
<evidence type="ECO:0000256" key="5">
    <source>
        <dbReference type="ARBA" id="ARBA00022592"/>
    </source>
</evidence>
<feature type="domain" description="ABC transmembrane type-1" evidence="11">
    <location>
        <begin position="58"/>
        <end position="276"/>
    </location>
</feature>
<evidence type="ECO:0000259" key="11">
    <source>
        <dbReference type="PROSITE" id="PS50928"/>
    </source>
</evidence>
<feature type="transmembrane region" description="Helical" evidence="9">
    <location>
        <begin position="53"/>
        <end position="81"/>
    </location>
</feature>
<evidence type="ECO:0000256" key="2">
    <source>
        <dbReference type="ARBA" id="ARBA00007069"/>
    </source>
</evidence>
<feature type="transmembrane region" description="Helical" evidence="9">
    <location>
        <begin position="140"/>
        <end position="164"/>
    </location>
</feature>
<dbReference type="InterPro" id="IPR051124">
    <property type="entry name" value="Phosphate_Transport_Permease"/>
</dbReference>
<dbReference type="PANTHER" id="PTHR30425:SF1">
    <property type="entry name" value="PHOSPHATE TRANSPORT SYSTEM PERMEASE PROTEIN PSTC"/>
    <property type="match status" value="1"/>
</dbReference>
<keyword evidence="5 10" id="KW-0592">Phosphate transport</keyword>
<dbReference type="PROSITE" id="PS50928">
    <property type="entry name" value="ABC_TM1"/>
    <property type="match status" value="1"/>
</dbReference>
<keyword evidence="6 9" id="KW-0812">Transmembrane</keyword>
<proteinExistence type="inferred from homology"/>
<evidence type="ECO:0000256" key="3">
    <source>
        <dbReference type="ARBA" id="ARBA00022448"/>
    </source>
</evidence>
<keyword evidence="4 10" id="KW-1003">Cell membrane</keyword>
<evidence type="ECO:0000256" key="10">
    <source>
        <dbReference type="RuleBase" id="RU363054"/>
    </source>
</evidence>
<dbReference type="SUPFAM" id="SSF161098">
    <property type="entry name" value="MetI-like"/>
    <property type="match status" value="1"/>
</dbReference>
<dbReference type="Pfam" id="PF00528">
    <property type="entry name" value="BPD_transp_1"/>
    <property type="match status" value="1"/>
</dbReference>
<comment type="function">
    <text evidence="10">Part of the binding-protein-dependent transport system for phosphate; probably responsible for the translocation of the substrate across the membrane.</text>
</comment>
<dbReference type="NCBIfam" id="TIGR02138">
    <property type="entry name" value="phosphate_pstC"/>
    <property type="match status" value="1"/>
</dbReference>
<evidence type="ECO:0000256" key="4">
    <source>
        <dbReference type="ARBA" id="ARBA00022475"/>
    </source>
</evidence>
<keyword evidence="7 9" id="KW-1133">Transmembrane helix</keyword>
<name>A0A0K1QHB0_9BACT</name>
<dbReference type="Proteomes" id="UP000064967">
    <property type="component" value="Chromosome"/>
</dbReference>
<dbReference type="GO" id="GO:0005315">
    <property type="term" value="F:phosphate transmembrane transporter activity"/>
    <property type="evidence" value="ECO:0007669"/>
    <property type="project" value="InterPro"/>
</dbReference>
<evidence type="ECO:0000313" key="12">
    <source>
        <dbReference type="EMBL" id="AKV04825.1"/>
    </source>
</evidence>
<reference evidence="12 13" key="1">
    <citation type="submission" date="2015-08" db="EMBL/GenBank/DDBJ databases">
        <authorList>
            <person name="Babu N.S."/>
            <person name="Beckwith C.J."/>
            <person name="Beseler K.G."/>
            <person name="Brison A."/>
            <person name="Carone J.V."/>
            <person name="Caskin T.P."/>
            <person name="Diamond M."/>
            <person name="Durham M.E."/>
            <person name="Foxe J.M."/>
            <person name="Go M."/>
            <person name="Henderson B.A."/>
            <person name="Jones I.B."/>
            <person name="McGettigan J.A."/>
            <person name="Micheletti S.J."/>
            <person name="Nasrallah M.E."/>
            <person name="Ortiz D."/>
            <person name="Piller C.R."/>
            <person name="Privatt S.R."/>
            <person name="Schneider S.L."/>
            <person name="Sharp S."/>
            <person name="Smith T.C."/>
            <person name="Stanton J.D."/>
            <person name="Ullery H.E."/>
            <person name="Wilson R.J."/>
            <person name="Serrano M.G."/>
            <person name="Buck G."/>
            <person name="Lee V."/>
            <person name="Wang Y."/>
            <person name="Carvalho R."/>
            <person name="Voegtly L."/>
            <person name="Shi R."/>
            <person name="Duckworth R."/>
            <person name="Johnson A."/>
            <person name="Loviza R."/>
            <person name="Walstead R."/>
            <person name="Shah Z."/>
            <person name="Kiflezghi M."/>
            <person name="Wade K."/>
            <person name="Ball S.L."/>
            <person name="Bradley K.W."/>
            <person name="Asai D.J."/>
            <person name="Bowman C.A."/>
            <person name="Russell D.A."/>
            <person name="Pope W.H."/>
            <person name="Jacobs-Sera D."/>
            <person name="Hendrix R.W."/>
            <person name="Hatfull G.F."/>
        </authorList>
    </citation>
    <scope>NUCLEOTIDE SEQUENCE [LARGE SCALE GENOMIC DNA]</scope>
    <source>
        <strain evidence="12 13">DSM 27648</strain>
    </source>
</reference>
<dbReference type="STRING" id="1391654.AKJ09_11488"/>
<sequence>MRFFFAACAVLVVVATALMIAFLARAGLAGIGEVGLGSLLTGRTWKPEADVFGGLPLIVGTVVSAVGALVVGALPAVLSAVWVHELSHKNSRRIYRRIMELAAAVPSVVYGWLALTYLVPHALSLAHLIYGEEAHVGGEGLASAAMLLGVMIAPTVHLLSLDALSKIPDDLRLASAALGASPLQTSFRVAVPSAWRGIIVAVFFGFARAAGETMAVQMVIGGARKLPENLFQPTTTISAQVVMDMQNARPGTTASNVLFSMSLVLLLVSVGVVLLTRVLTRTNGSKRKRTA</sequence>
<evidence type="ECO:0000256" key="6">
    <source>
        <dbReference type="ARBA" id="ARBA00022692"/>
    </source>
</evidence>
<dbReference type="PATRIC" id="fig|1391654.3.peg.11659"/>
<dbReference type="RefSeq" id="WP_169928711.1">
    <property type="nucleotide sequence ID" value="NZ_CP012333.1"/>
</dbReference>
<evidence type="ECO:0000256" key="9">
    <source>
        <dbReference type="RuleBase" id="RU363032"/>
    </source>
</evidence>